<sequence length="608" mass="66994">MATVANNNPSAINDVSAKAAPATGEARQWPELQKRIAKRSKSRALANLWPDWDPHSGPLRWGYAAASGDRLPDCVHALSLLAAGQPVPKRLRVDYAEAAEAFCDSLSSPGLGAVDYAQILTWAYALPALSEQLDERLWWDVLNRLQTLQRSAVEQSGEESLLHLMLGGELGLVLAWRLADLPSCEAMLKPATQAALQWFHRGEEAIDAALADGGVYSRLALASGMRTRCLLKTAGKRKLKSAQQNVLWQLVTWAAATTNANGTAVFSSAPATALRDDTHKNGLLYTAAKELDTASLTPAVAAALGHSKSKGRLAWQVSLPEPSLYCEAQGLAAMLPEWDVRRGRVHVDCRDDQFRLQVHAGRPMLLSGQWQVSITSDGEDMTACGPWSEVCQYSDDDVHYLELEQPWSGDLKLQRQIMVVRDDRCVMLADAVISSPSSTSPALEYAARWEVSEAIKSEPEADTWEIIMGDTKSRALAMPLSLPEWRVGPNAGSFDVAADGSLVLRARGKNNLYAPLWIDCERSRFNKPRTWRQLTVAEFLRIVTPDEAVAFRIEVGSDHWFVYRSMMGRISRTALGKNLVADFYCGRFDPEDGYTEELVTVDDDEAEE</sequence>
<dbReference type="RefSeq" id="WP_068141464.1">
    <property type="nucleotide sequence ID" value="NZ_CP042914.1"/>
</dbReference>
<accession>A0A5B9R6P3</accession>
<dbReference type="AlphaFoldDB" id="A0A5B9R6P3"/>
<organism evidence="1 2">
    <name type="scientific">Roseimaritima ulvae</name>
    <dbReference type="NCBI Taxonomy" id="980254"/>
    <lineage>
        <taxon>Bacteria</taxon>
        <taxon>Pseudomonadati</taxon>
        <taxon>Planctomycetota</taxon>
        <taxon>Planctomycetia</taxon>
        <taxon>Pirellulales</taxon>
        <taxon>Pirellulaceae</taxon>
        <taxon>Roseimaritima</taxon>
    </lineage>
</organism>
<protein>
    <recommendedName>
        <fullName evidence="3">Heparinase II/III-like protein</fullName>
    </recommendedName>
</protein>
<evidence type="ECO:0000313" key="1">
    <source>
        <dbReference type="EMBL" id="QEG41993.1"/>
    </source>
</evidence>
<dbReference type="Proteomes" id="UP000325286">
    <property type="component" value="Chromosome"/>
</dbReference>
<dbReference type="OrthoDB" id="277106at2"/>
<dbReference type="EMBL" id="CP042914">
    <property type="protein sequence ID" value="QEG41993.1"/>
    <property type="molecule type" value="Genomic_DNA"/>
</dbReference>
<proteinExistence type="predicted"/>
<evidence type="ECO:0008006" key="3">
    <source>
        <dbReference type="Google" id="ProtNLM"/>
    </source>
</evidence>
<gene>
    <name evidence="1" type="ORF">UC8_40220</name>
</gene>
<name>A0A5B9R6P3_9BACT</name>
<keyword evidence="2" id="KW-1185">Reference proteome</keyword>
<dbReference type="KEGG" id="rul:UC8_40220"/>
<reference evidence="1 2" key="1">
    <citation type="submission" date="2019-08" db="EMBL/GenBank/DDBJ databases">
        <title>Deep-cultivation of Planctomycetes and their phenomic and genomic characterization uncovers novel biology.</title>
        <authorList>
            <person name="Wiegand S."/>
            <person name="Jogler M."/>
            <person name="Boedeker C."/>
            <person name="Pinto D."/>
            <person name="Vollmers J."/>
            <person name="Rivas-Marin E."/>
            <person name="Kohn T."/>
            <person name="Peeters S.H."/>
            <person name="Heuer A."/>
            <person name="Rast P."/>
            <person name="Oberbeckmann S."/>
            <person name="Bunk B."/>
            <person name="Jeske O."/>
            <person name="Meyerdierks A."/>
            <person name="Storesund J.E."/>
            <person name="Kallscheuer N."/>
            <person name="Luecker S."/>
            <person name="Lage O.M."/>
            <person name="Pohl T."/>
            <person name="Merkel B.J."/>
            <person name="Hornburger P."/>
            <person name="Mueller R.-W."/>
            <person name="Bruemmer F."/>
            <person name="Labrenz M."/>
            <person name="Spormann A.M."/>
            <person name="Op den Camp H."/>
            <person name="Overmann J."/>
            <person name="Amann R."/>
            <person name="Jetten M.S.M."/>
            <person name="Mascher T."/>
            <person name="Medema M.H."/>
            <person name="Devos D.P."/>
            <person name="Kaster A.-K."/>
            <person name="Ovreas L."/>
            <person name="Rohde M."/>
            <person name="Galperin M.Y."/>
            <person name="Jogler C."/>
        </authorList>
    </citation>
    <scope>NUCLEOTIDE SEQUENCE [LARGE SCALE GENOMIC DNA]</scope>
    <source>
        <strain evidence="1 2">UC8</strain>
    </source>
</reference>
<evidence type="ECO:0000313" key="2">
    <source>
        <dbReference type="Proteomes" id="UP000325286"/>
    </source>
</evidence>